<dbReference type="InterPro" id="IPR032466">
    <property type="entry name" value="Metal_Hydrolase"/>
</dbReference>
<evidence type="ECO:0000313" key="2">
    <source>
        <dbReference type="EMBL" id="WNC13714.1"/>
    </source>
</evidence>
<dbReference type="PANTHER" id="PTHR35563">
    <property type="entry name" value="BARREL METAL-DEPENDENT HYDROLASE, PUTATIVE (AFU_ORTHOLOGUE AFUA_1G16240)-RELATED"/>
    <property type="match status" value="1"/>
</dbReference>
<dbReference type="InterPro" id="IPR006680">
    <property type="entry name" value="Amidohydro-rel"/>
</dbReference>
<organism evidence="2 3">
    <name type="scientific">Brevibacillus brevis</name>
    <name type="common">Bacillus brevis</name>
    <dbReference type="NCBI Taxonomy" id="1393"/>
    <lineage>
        <taxon>Bacteria</taxon>
        <taxon>Bacillati</taxon>
        <taxon>Bacillota</taxon>
        <taxon>Bacilli</taxon>
        <taxon>Bacillales</taxon>
        <taxon>Paenibacillaceae</taxon>
        <taxon>Brevibacillus</taxon>
    </lineage>
</organism>
<dbReference type="RefSeq" id="WP_310765266.1">
    <property type="nucleotide sequence ID" value="NZ_CP134050.1"/>
</dbReference>
<accession>A0ABY9T1I0</accession>
<dbReference type="PANTHER" id="PTHR35563:SF2">
    <property type="entry name" value="BARREL METAL-DEPENDENT HYDROLASE, PUTATIVE (AFU_ORTHOLOGUE AFUA_1G16240)-RELATED"/>
    <property type="match status" value="1"/>
</dbReference>
<proteinExistence type="predicted"/>
<name>A0ABY9T1I0_BREBE</name>
<evidence type="ECO:0000313" key="3">
    <source>
        <dbReference type="Proteomes" id="UP001256827"/>
    </source>
</evidence>
<sequence length="250" mass="28013">MQKVFDSHFHIIDPKFPLIPNRGFLPEYFPFDEYAKRAKTLNIVGGAVVSASYQGYDQSYLREALKQLGAGFVGVVQLPYETTDEEIIELAEAGVRALRFNIFNGLSLSHDQLASMAKRVYELARWHVELHVASSDLEELSPIIERLPAVSIDHLGLVEEGFPGLLRLVSQGVKVKASGFGRVDFDVKKALQRIYTENPEALLFGTDLPSTRAKRPFAAEDIELIAEALGETGTKKVLYSNAHKWYMEKN</sequence>
<protein>
    <submittedName>
        <fullName evidence="2">Amidohydrolase family protein</fullName>
    </submittedName>
</protein>
<dbReference type="SUPFAM" id="SSF51556">
    <property type="entry name" value="Metallo-dependent hydrolases"/>
    <property type="match status" value="1"/>
</dbReference>
<keyword evidence="3" id="KW-1185">Reference proteome</keyword>
<dbReference type="EMBL" id="CP134050">
    <property type="protein sequence ID" value="WNC13714.1"/>
    <property type="molecule type" value="Genomic_DNA"/>
</dbReference>
<feature type="domain" description="Amidohydrolase-related" evidence="1">
    <location>
        <begin position="6"/>
        <end position="246"/>
    </location>
</feature>
<dbReference type="Pfam" id="PF04909">
    <property type="entry name" value="Amidohydro_2"/>
    <property type="match status" value="1"/>
</dbReference>
<gene>
    <name evidence="2" type="ORF">RGB73_23980</name>
</gene>
<reference evidence="2 3" key="1">
    <citation type="submission" date="2023-09" db="EMBL/GenBank/DDBJ databases">
        <title>Complete Genome and Methylome dissection of Bacillus brevis NEB573 original source of BbsI restriction endonuclease.</title>
        <authorList>
            <person name="Fomenkov A."/>
            <person name="Roberts R.D."/>
        </authorList>
    </citation>
    <scope>NUCLEOTIDE SEQUENCE [LARGE SCALE GENOMIC DNA]</scope>
    <source>
        <strain evidence="2 3">NEB573</strain>
    </source>
</reference>
<dbReference type="Proteomes" id="UP001256827">
    <property type="component" value="Chromosome"/>
</dbReference>
<dbReference type="Gene3D" id="3.20.20.140">
    <property type="entry name" value="Metal-dependent hydrolases"/>
    <property type="match status" value="1"/>
</dbReference>
<dbReference type="InterPro" id="IPR052358">
    <property type="entry name" value="Aro_Compnd_Degr_Hydrolases"/>
</dbReference>
<evidence type="ECO:0000259" key="1">
    <source>
        <dbReference type="Pfam" id="PF04909"/>
    </source>
</evidence>